<dbReference type="Proteomes" id="UP001171916">
    <property type="component" value="Unassembled WGS sequence"/>
</dbReference>
<proteinExistence type="predicted"/>
<dbReference type="RefSeq" id="WP_289999605.1">
    <property type="nucleotide sequence ID" value="NZ_JAUEPH010000003.1"/>
</dbReference>
<dbReference type="InterPro" id="IPR050640">
    <property type="entry name" value="Bact_2-comp_sensor_kinase"/>
</dbReference>
<organism evidence="3 4">
    <name type="scientific">Algoriphagus sediminis</name>
    <dbReference type="NCBI Taxonomy" id="3057113"/>
    <lineage>
        <taxon>Bacteria</taxon>
        <taxon>Pseudomonadati</taxon>
        <taxon>Bacteroidota</taxon>
        <taxon>Cytophagia</taxon>
        <taxon>Cytophagales</taxon>
        <taxon>Cyclobacteriaceae</taxon>
        <taxon>Algoriphagus</taxon>
    </lineage>
</organism>
<evidence type="ECO:0000313" key="3">
    <source>
        <dbReference type="EMBL" id="MDN3204051.1"/>
    </source>
</evidence>
<dbReference type="InterPro" id="IPR010559">
    <property type="entry name" value="Sig_transdc_His_kin_internal"/>
</dbReference>
<keyword evidence="1" id="KW-1133">Transmembrane helix</keyword>
<name>A0ABT7YBZ3_9BACT</name>
<comment type="caution">
    <text evidence="3">The sequence shown here is derived from an EMBL/GenBank/DDBJ whole genome shotgun (WGS) entry which is preliminary data.</text>
</comment>
<evidence type="ECO:0000313" key="4">
    <source>
        <dbReference type="Proteomes" id="UP001171916"/>
    </source>
</evidence>
<keyword evidence="1" id="KW-0812">Transmembrane</keyword>
<evidence type="ECO:0000259" key="2">
    <source>
        <dbReference type="Pfam" id="PF06580"/>
    </source>
</evidence>
<dbReference type="PANTHER" id="PTHR34220">
    <property type="entry name" value="SENSOR HISTIDINE KINASE YPDA"/>
    <property type="match status" value="1"/>
</dbReference>
<keyword evidence="3" id="KW-0418">Kinase</keyword>
<gene>
    <name evidence="3" type="ORF">QVH07_07815</name>
</gene>
<evidence type="ECO:0000256" key="1">
    <source>
        <dbReference type="SAM" id="Phobius"/>
    </source>
</evidence>
<dbReference type="EMBL" id="JAUEPH010000003">
    <property type="protein sequence ID" value="MDN3204051.1"/>
    <property type="molecule type" value="Genomic_DNA"/>
</dbReference>
<feature type="transmembrane region" description="Helical" evidence="1">
    <location>
        <begin position="55"/>
        <end position="73"/>
    </location>
</feature>
<dbReference type="PANTHER" id="PTHR34220:SF7">
    <property type="entry name" value="SENSOR HISTIDINE KINASE YPDA"/>
    <property type="match status" value="1"/>
</dbReference>
<reference evidence="3" key="1">
    <citation type="submission" date="2023-06" db="EMBL/GenBank/DDBJ databases">
        <title>Robiginitalea aurantiacus sp. nov. and Algoriphagus sediminis sp. nov., isolated from coastal sediment.</title>
        <authorList>
            <person name="Zhou Z.Y."/>
            <person name="An J."/>
            <person name="Jia Y.W."/>
            <person name="Du Z.J."/>
        </authorList>
    </citation>
    <scope>NUCLEOTIDE SEQUENCE</scope>
    <source>
        <strain evidence="3">C2-7</strain>
    </source>
</reference>
<dbReference type="GO" id="GO:0016301">
    <property type="term" value="F:kinase activity"/>
    <property type="evidence" value="ECO:0007669"/>
    <property type="project" value="UniProtKB-KW"/>
</dbReference>
<feature type="transmembrane region" description="Helical" evidence="1">
    <location>
        <begin position="139"/>
        <end position="157"/>
    </location>
</feature>
<keyword evidence="1" id="KW-0472">Membrane</keyword>
<accession>A0ABT7YBZ3</accession>
<keyword evidence="3" id="KW-0808">Transferase</keyword>
<protein>
    <submittedName>
        <fullName evidence="3">Histidine kinase</fullName>
    </submittedName>
</protein>
<feature type="transmembrane region" description="Helical" evidence="1">
    <location>
        <begin position="94"/>
        <end position="119"/>
    </location>
</feature>
<dbReference type="Pfam" id="PF06580">
    <property type="entry name" value="His_kinase"/>
    <property type="match status" value="1"/>
</dbReference>
<feature type="transmembrane region" description="Helical" evidence="1">
    <location>
        <begin position="21"/>
        <end position="43"/>
    </location>
</feature>
<feature type="domain" description="Signal transduction histidine kinase internal region" evidence="2">
    <location>
        <begin position="178"/>
        <end position="255"/>
    </location>
</feature>
<keyword evidence="4" id="KW-1185">Reference proteome</keyword>
<sequence>MTEESISLNKRIEKGLWVSMPKFILINIGIATIITVINISFNPGYYLSSEGIGEVFQSFIFGFIFSSALSFGGSQVDFFFDKKMSWIEKPAKRLILTVITYMAYTFVASYIIVFGIAYFTGQFTLDNIPWRGIGQGTEAPMIFAFIFMAIFTTRSWLFEWRKSAIEAEKLRTEKISTQYQSLKNQLNPHFLFNSLNVLSNLVYEDADRSAEFIQKLSKIYRYVLEVQQEELVPLSQELSFAKNYLELQKLRFEDGLAYSIRVKEEDAKGQIPPLSLQLLLENAIKHNEASRNNPLFIDIFKDENDLIVSNTYQPKRVQHEESTGIGLKNIDLRYEFLSSRKPIIVNSEDEFVVRLPLIEIKA</sequence>